<name>A0AAD8WNZ1_LOLMU</name>
<dbReference type="InterPro" id="IPR001810">
    <property type="entry name" value="F-box_dom"/>
</dbReference>
<dbReference type="InterPro" id="IPR055411">
    <property type="entry name" value="LRR_FXL15/At3g58940/PEG3-like"/>
</dbReference>
<evidence type="ECO:0000313" key="4">
    <source>
        <dbReference type="Proteomes" id="UP001231189"/>
    </source>
</evidence>
<comment type="caution">
    <text evidence="3">The sequence shown here is derived from an EMBL/GenBank/DDBJ whole genome shotgun (WGS) entry which is preliminary data.</text>
</comment>
<dbReference type="PANTHER" id="PTHR32141:SF94">
    <property type="entry name" value="F-BOX DOMAIN-CONTAINING PROTEIN"/>
    <property type="match status" value="1"/>
</dbReference>
<reference evidence="3" key="1">
    <citation type="submission" date="2023-07" db="EMBL/GenBank/DDBJ databases">
        <title>A chromosome-level genome assembly of Lolium multiflorum.</title>
        <authorList>
            <person name="Chen Y."/>
            <person name="Copetti D."/>
            <person name="Kolliker R."/>
            <person name="Studer B."/>
        </authorList>
    </citation>
    <scope>NUCLEOTIDE SEQUENCE</scope>
    <source>
        <strain evidence="3">02402/16</strain>
        <tissue evidence="3">Leaf</tissue>
    </source>
</reference>
<sequence>MCCVNSPTTASTTSSQLGQIVSPDRPPSFSADCAPPLSDEGFDGGAPDRSSADSGGGGAADHDDGISEFPAPIVDEFDARAQAKRSRAEPGDAADRLGELPDAILLSILSRLPLRDAARSTTLSSRWRRLFDQSLLDFNACQPFPPEGGRGCVWLVRAIDAILASGRAIPVRSFRFLMYGRGFTDHVPSVTAWFRVLATRGVREVDVNMFHMAWRLTLPPSLLQLASLETLSVCFCDLPNDAASQLQLPLLRRLHLSKVKSSQETLQAMLSHCPSLECAKLVNITGVDKICLRSKSLLRLYGGFGSLTELVVEDAPNLEELVGIRLLNSGAAVKIVFAPKLQVLGYLAKNVRPLVLHDTVFDGGIVQFRTLMCSVKTLAIQVSFSDKGHTIFVAQLLKCFPCLETLCVEPENRSVSHLVAFEAWDTTTSIQCIEHSVTKVVFENFGGHDCQWRFLHFLLGMARALKTIELYRLKGEDCDTTQVQLLFRSINRVYPGVQFLLFTACEPVNGLYLCHCCPGRCQNENRVSLL</sequence>
<dbReference type="SUPFAM" id="SSF81383">
    <property type="entry name" value="F-box domain"/>
    <property type="match status" value="1"/>
</dbReference>
<protein>
    <recommendedName>
        <fullName evidence="2">F-box domain-containing protein</fullName>
    </recommendedName>
</protein>
<dbReference type="SUPFAM" id="SSF52047">
    <property type="entry name" value="RNI-like"/>
    <property type="match status" value="1"/>
</dbReference>
<dbReference type="Pfam" id="PF24758">
    <property type="entry name" value="LRR_At5g56370"/>
    <property type="match status" value="1"/>
</dbReference>
<dbReference type="Pfam" id="PF12937">
    <property type="entry name" value="F-box-like"/>
    <property type="match status" value="1"/>
</dbReference>
<dbReference type="Proteomes" id="UP001231189">
    <property type="component" value="Unassembled WGS sequence"/>
</dbReference>
<feature type="domain" description="F-box" evidence="2">
    <location>
        <begin position="94"/>
        <end position="134"/>
    </location>
</feature>
<feature type="region of interest" description="Disordered" evidence="1">
    <location>
        <begin position="1"/>
        <end position="68"/>
    </location>
</feature>
<feature type="compositionally biased region" description="Polar residues" evidence="1">
    <location>
        <begin position="1"/>
        <end position="19"/>
    </location>
</feature>
<dbReference type="InterPro" id="IPR032675">
    <property type="entry name" value="LRR_dom_sf"/>
</dbReference>
<proteinExistence type="predicted"/>
<evidence type="ECO:0000259" key="2">
    <source>
        <dbReference type="PROSITE" id="PS50181"/>
    </source>
</evidence>
<dbReference type="PROSITE" id="PS50181">
    <property type="entry name" value="FBOX"/>
    <property type="match status" value="1"/>
</dbReference>
<dbReference type="SMART" id="SM00256">
    <property type="entry name" value="FBOX"/>
    <property type="match status" value="1"/>
</dbReference>
<dbReference type="PANTHER" id="PTHR32141">
    <property type="match status" value="1"/>
</dbReference>
<dbReference type="Gene3D" id="1.20.1280.50">
    <property type="match status" value="1"/>
</dbReference>
<dbReference type="InterPro" id="IPR055302">
    <property type="entry name" value="F-box_dom-containing"/>
</dbReference>
<organism evidence="3 4">
    <name type="scientific">Lolium multiflorum</name>
    <name type="common">Italian ryegrass</name>
    <name type="synonym">Lolium perenne subsp. multiflorum</name>
    <dbReference type="NCBI Taxonomy" id="4521"/>
    <lineage>
        <taxon>Eukaryota</taxon>
        <taxon>Viridiplantae</taxon>
        <taxon>Streptophyta</taxon>
        <taxon>Embryophyta</taxon>
        <taxon>Tracheophyta</taxon>
        <taxon>Spermatophyta</taxon>
        <taxon>Magnoliopsida</taxon>
        <taxon>Liliopsida</taxon>
        <taxon>Poales</taxon>
        <taxon>Poaceae</taxon>
        <taxon>BOP clade</taxon>
        <taxon>Pooideae</taxon>
        <taxon>Poodae</taxon>
        <taxon>Poeae</taxon>
        <taxon>Poeae Chloroplast Group 2 (Poeae type)</taxon>
        <taxon>Loliodinae</taxon>
        <taxon>Loliinae</taxon>
        <taxon>Lolium</taxon>
    </lineage>
</organism>
<dbReference type="EMBL" id="JAUUTY010000003">
    <property type="protein sequence ID" value="KAK1667283.1"/>
    <property type="molecule type" value="Genomic_DNA"/>
</dbReference>
<dbReference type="Gene3D" id="3.80.10.10">
    <property type="entry name" value="Ribonuclease Inhibitor"/>
    <property type="match status" value="1"/>
</dbReference>
<evidence type="ECO:0000313" key="3">
    <source>
        <dbReference type="EMBL" id="KAK1667283.1"/>
    </source>
</evidence>
<dbReference type="InterPro" id="IPR036047">
    <property type="entry name" value="F-box-like_dom_sf"/>
</dbReference>
<accession>A0AAD8WNZ1</accession>
<gene>
    <name evidence="3" type="ORF">QYE76_055442</name>
</gene>
<evidence type="ECO:0000256" key="1">
    <source>
        <dbReference type="SAM" id="MobiDB-lite"/>
    </source>
</evidence>
<keyword evidence="4" id="KW-1185">Reference proteome</keyword>
<dbReference type="AlphaFoldDB" id="A0AAD8WNZ1"/>